<dbReference type="STRING" id="407821.A0A087TNT4"/>
<feature type="non-terminal residue" evidence="8">
    <location>
        <position position="603"/>
    </location>
</feature>
<feature type="domain" description="RanBP2-type" evidence="7">
    <location>
        <begin position="567"/>
        <end position="596"/>
    </location>
</feature>
<dbReference type="SMART" id="SM00547">
    <property type="entry name" value="ZnF_RBZ"/>
    <property type="match status" value="1"/>
</dbReference>
<dbReference type="Proteomes" id="UP000054359">
    <property type="component" value="Unassembled WGS sequence"/>
</dbReference>
<reference evidence="8 9" key="1">
    <citation type="submission" date="2013-11" db="EMBL/GenBank/DDBJ databases">
        <title>Genome sequencing of Stegodyphus mimosarum.</title>
        <authorList>
            <person name="Bechsgaard J."/>
        </authorList>
    </citation>
    <scope>NUCLEOTIDE SEQUENCE [LARGE SCALE GENOMIC DNA]</scope>
</reference>
<evidence type="ECO:0000313" key="9">
    <source>
        <dbReference type="Proteomes" id="UP000054359"/>
    </source>
</evidence>
<keyword evidence="8" id="KW-0808">Transferase</keyword>
<feature type="coiled-coil region" evidence="5">
    <location>
        <begin position="437"/>
        <end position="504"/>
    </location>
</feature>
<evidence type="ECO:0000256" key="1">
    <source>
        <dbReference type="ARBA" id="ARBA00022723"/>
    </source>
</evidence>
<protein>
    <submittedName>
        <fullName evidence="8">TGF-beta-activated kinase 1 and MAP3K7-binding protein 3</fullName>
    </submittedName>
</protein>
<organism evidence="8 9">
    <name type="scientific">Stegodyphus mimosarum</name>
    <name type="common">African social velvet spider</name>
    <dbReference type="NCBI Taxonomy" id="407821"/>
    <lineage>
        <taxon>Eukaryota</taxon>
        <taxon>Metazoa</taxon>
        <taxon>Ecdysozoa</taxon>
        <taxon>Arthropoda</taxon>
        <taxon>Chelicerata</taxon>
        <taxon>Arachnida</taxon>
        <taxon>Araneae</taxon>
        <taxon>Araneomorphae</taxon>
        <taxon>Entelegynae</taxon>
        <taxon>Eresoidea</taxon>
        <taxon>Eresidae</taxon>
        <taxon>Stegodyphus</taxon>
    </lineage>
</organism>
<dbReference type="PROSITE" id="PS01358">
    <property type="entry name" value="ZF_RANBP2_1"/>
    <property type="match status" value="1"/>
</dbReference>
<evidence type="ECO:0000313" key="8">
    <source>
        <dbReference type="EMBL" id="KFM66773.1"/>
    </source>
</evidence>
<dbReference type="Gene3D" id="2.30.30.380">
    <property type="entry name" value="Zn-finger domain of Sec23/24"/>
    <property type="match status" value="1"/>
</dbReference>
<evidence type="ECO:0000256" key="4">
    <source>
        <dbReference type="PROSITE-ProRule" id="PRU00322"/>
    </source>
</evidence>
<keyword evidence="9" id="KW-1185">Reference proteome</keyword>
<dbReference type="OMA" id="PLGMTDE"/>
<dbReference type="OrthoDB" id="6367910at2759"/>
<proteinExistence type="predicted"/>
<keyword evidence="8" id="KW-0418">Kinase</keyword>
<feature type="compositionally biased region" description="Polar residues" evidence="6">
    <location>
        <begin position="533"/>
        <end position="559"/>
    </location>
</feature>
<gene>
    <name evidence="8" type="ORF">X975_16795</name>
</gene>
<sequence length="603" mass="68413">MASRDIANMHLFLEMKKKFPDLPEDTLRKYVFLYAQDQDKCIDLLRKENENYFHPSQLFSDFRLPESKTLPKKSDYGRTYFDANEYPTLFSSSKFQNRSLLSNVSKKSNENQQYLDIQQPTSGRSTSHAGVVHLPRKSENINVPLKPEARSAPIIAEHEQPFTNMYRHIPVSSHTTLCQMPVGLDNYNRMMFSTTKEHTILPVDTSRPSDSASPETGQRKRQAVKLSITPSFPFSQQQHQINVYNSPVCATASHSSRPGRHTTSLNFQLQPQSSNQYPLEISTVPTNIEDPCNFQDYGSHVQISVGSQGATFTALRLQRPAASQNYASKVSSSEPVGQNLSHLSSQFQNSKRYPHDNRILQTSASPSKAVLLGTTDSLDAETYHKQTGNVSYSKFRECTDLQSQLHFPVEHLQDELNVPQGYHASPDYIQAVKNHQIAQLNTVIEELRKEKELSARLKAEVNRMEQDVIQKRLKKTSFPYAEELKKLREENRKLRVECNCLLMEVDVCSPGQIPLGMTDEDFYKNIFTGPNGTVASSSNQGRKTSNSETSSTQVKQTSPLDDEDDDEKNRWKCKNCTFANHPALEKCEMCELPKNSGSFFDDS</sequence>
<feature type="region of interest" description="Disordered" evidence="6">
    <location>
        <begin position="202"/>
        <end position="221"/>
    </location>
</feature>
<evidence type="ECO:0000259" key="7">
    <source>
        <dbReference type="PROSITE" id="PS50199"/>
    </source>
</evidence>
<keyword evidence="1" id="KW-0479">Metal-binding</keyword>
<dbReference type="PROSITE" id="PS50199">
    <property type="entry name" value="ZF_RANBP2_2"/>
    <property type="match status" value="1"/>
</dbReference>
<evidence type="ECO:0000256" key="6">
    <source>
        <dbReference type="SAM" id="MobiDB-lite"/>
    </source>
</evidence>
<dbReference type="GO" id="GO:0016301">
    <property type="term" value="F:kinase activity"/>
    <property type="evidence" value="ECO:0007669"/>
    <property type="project" value="UniProtKB-KW"/>
</dbReference>
<evidence type="ECO:0000256" key="2">
    <source>
        <dbReference type="ARBA" id="ARBA00022771"/>
    </source>
</evidence>
<dbReference type="PANTHER" id="PTHR46253">
    <property type="entry name" value="TGF-BETA-ACTIVATED KINASE 1 AND MAP3K7-BINDING PROTEIN TAB"/>
    <property type="match status" value="1"/>
</dbReference>
<dbReference type="InterPro" id="IPR001876">
    <property type="entry name" value="Znf_RanBP2"/>
</dbReference>
<feature type="compositionally biased region" description="Polar residues" evidence="6">
    <location>
        <begin position="206"/>
        <end position="216"/>
    </location>
</feature>
<name>A0A087TNT4_STEMI</name>
<feature type="region of interest" description="Disordered" evidence="6">
    <location>
        <begin position="533"/>
        <end position="568"/>
    </location>
</feature>
<keyword evidence="5" id="KW-0175">Coiled coil</keyword>
<keyword evidence="3" id="KW-0862">Zinc</keyword>
<dbReference type="EMBL" id="KK116094">
    <property type="protein sequence ID" value="KFM66773.1"/>
    <property type="molecule type" value="Genomic_DNA"/>
</dbReference>
<accession>A0A087TNT4</accession>
<dbReference type="GO" id="GO:0008270">
    <property type="term" value="F:zinc ion binding"/>
    <property type="evidence" value="ECO:0007669"/>
    <property type="project" value="UniProtKB-KW"/>
</dbReference>
<dbReference type="PANTHER" id="PTHR46253:SF1">
    <property type="entry name" value="TAB2"/>
    <property type="match status" value="1"/>
</dbReference>
<dbReference type="Gene3D" id="1.10.8.10">
    <property type="entry name" value="DNA helicase RuvA subunit, C-terminal domain"/>
    <property type="match status" value="1"/>
</dbReference>
<dbReference type="InterPro" id="IPR036443">
    <property type="entry name" value="Znf_RanBP2_sf"/>
</dbReference>
<evidence type="ECO:0000256" key="3">
    <source>
        <dbReference type="ARBA" id="ARBA00022833"/>
    </source>
</evidence>
<keyword evidence="2 4" id="KW-0863">Zinc-finger</keyword>
<dbReference type="SUPFAM" id="SSF90209">
    <property type="entry name" value="Ran binding protein zinc finger-like"/>
    <property type="match status" value="1"/>
</dbReference>
<dbReference type="AlphaFoldDB" id="A0A087TNT4"/>
<evidence type="ECO:0000256" key="5">
    <source>
        <dbReference type="SAM" id="Coils"/>
    </source>
</evidence>